<evidence type="ECO:0000313" key="12">
    <source>
        <dbReference type="Proteomes" id="UP000016649"/>
    </source>
</evidence>
<sequence length="522" mass="58388">MKILMVSAEAVPFAKTGGLADAVSALSIALHKQGHDVRIVLPRYYNIDKKNLKKLEGPMGVPCGYREEWTAVYTADMPLKSHVKECPLPLYFIDHEQAFGRDGVYGTAQETDFADNPFRFAILCQAAFKLCKKLHWYPDIFHVHDWSAAFAAVLLKFNEHTEVQSPFFRSASVLTIHNLGYQGIYGKHNYPCLGLAWEHFYAAGFEDYDRMNFLKAGITSADMLTTVSPTYAAEIQNAAYGFRMDGLLRARADDLTGILNGVDTDVWNPASDTKIPFQYIDSDCSTDDAGSGGCNAGSGERGGKAKNKAALQKLFGFEVNPDIPLIAMISRFADQKGIAELFAPGFGCVYDMCSNIKLQFAVLGSGEKWCEDELRVLQAKLPNFRCRIGYDDSLSHLMEAGADFFLMPSRYEPCGLNQMYSLLYGTLPIVRRTGGLADTVENYNEQTGAGTGFMFDDLTPQSVYNTVGWAIHTWYNKKEHIYAMRNRAMKMKQQLGWDKSAQKYADVYAKALKRREDVCTDR</sequence>
<dbReference type="EC" id="2.4.1.21" evidence="8"/>
<proteinExistence type="inferred from homology"/>
<feature type="domain" description="Glycosyl transferase family 1" evidence="9">
    <location>
        <begin position="321"/>
        <end position="474"/>
    </location>
</feature>
<dbReference type="PANTHER" id="PTHR45825:SF11">
    <property type="entry name" value="ALPHA AMYLASE DOMAIN-CONTAINING PROTEIN"/>
    <property type="match status" value="1"/>
</dbReference>
<dbReference type="NCBIfam" id="TIGR02095">
    <property type="entry name" value="glgA"/>
    <property type="match status" value="1"/>
</dbReference>
<evidence type="ECO:0000256" key="1">
    <source>
        <dbReference type="ARBA" id="ARBA00001478"/>
    </source>
</evidence>
<keyword evidence="12" id="KW-1185">Reference proteome</keyword>
<keyword evidence="6 8" id="KW-0808">Transferase</keyword>
<dbReference type="HAMAP" id="MF_00484">
    <property type="entry name" value="Glycogen_synth"/>
    <property type="match status" value="1"/>
</dbReference>
<evidence type="ECO:0000313" key="11">
    <source>
        <dbReference type="EMBL" id="ERJ93620.1"/>
    </source>
</evidence>
<name>A0ABN0NZU8_TRELE</name>
<evidence type="ECO:0000256" key="5">
    <source>
        <dbReference type="ARBA" id="ARBA00022676"/>
    </source>
</evidence>
<evidence type="ECO:0000256" key="3">
    <source>
        <dbReference type="ARBA" id="ARBA00004964"/>
    </source>
</evidence>
<comment type="catalytic activity">
    <reaction evidence="1 8">
        <text>[(1-&gt;4)-alpha-D-glucosyl](n) + ADP-alpha-D-glucose = [(1-&gt;4)-alpha-D-glucosyl](n+1) + ADP + H(+)</text>
        <dbReference type="Rhea" id="RHEA:18189"/>
        <dbReference type="Rhea" id="RHEA-COMP:9584"/>
        <dbReference type="Rhea" id="RHEA-COMP:9587"/>
        <dbReference type="ChEBI" id="CHEBI:15378"/>
        <dbReference type="ChEBI" id="CHEBI:15444"/>
        <dbReference type="ChEBI" id="CHEBI:57498"/>
        <dbReference type="ChEBI" id="CHEBI:456216"/>
        <dbReference type="EC" id="2.4.1.21"/>
    </reaction>
</comment>
<dbReference type="EMBL" id="AWVH01000023">
    <property type="protein sequence ID" value="ERJ93620.1"/>
    <property type="molecule type" value="Genomic_DNA"/>
</dbReference>
<dbReference type="SUPFAM" id="SSF53756">
    <property type="entry name" value="UDP-Glycosyltransferase/glycogen phosphorylase"/>
    <property type="match status" value="1"/>
</dbReference>
<evidence type="ECO:0000256" key="7">
    <source>
        <dbReference type="ARBA" id="ARBA00023056"/>
    </source>
</evidence>
<dbReference type="Proteomes" id="UP000016649">
    <property type="component" value="Unassembled WGS sequence"/>
</dbReference>
<dbReference type="PANTHER" id="PTHR45825">
    <property type="entry name" value="GRANULE-BOUND STARCH SYNTHASE 1, CHLOROPLASTIC/AMYLOPLASTIC"/>
    <property type="match status" value="1"/>
</dbReference>
<comment type="pathway">
    <text evidence="3 8">Glycan biosynthesis; glycogen biosynthesis.</text>
</comment>
<dbReference type="Gene3D" id="3.40.50.2000">
    <property type="entry name" value="Glycogen Phosphorylase B"/>
    <property type="match status" value="2"/>
</dbReference>
<reference evidence="11 12" key="1">
    <citation type="submission" date="2013-08" db="EMBL/GenBank/DDBJ databases">
        <authorList>
            <person name="Weinstock G."/>
            <person name="Sodergren E."/>
            <person name="Wylie T."/>
            <person name="Fulton L."/>
            <person name="Fulton R."/>
            <person name="Fronick C."/>
            <person name="O'Laughlin M."/>
            <person name="Godfrey J."/>
            <person name="Miner T."/>
            <person name="Herter B."/>
            <person name="Appelbaum E."/>
            <person name="Cordes M."/>
            <person name="Lek S."/>
            <person name="Wollam A."/>
            <person name="Pepin K.H."/>
            <person name="Palsikar V.B."/>
            <person name="Mitreva M."/>
            <person name="Wilson R.K."/>
        </authorList>
    </citation>
    <scope>NUCLEOTIDE SEQUENCE [LARGE SCALE GENOMIC DNA]</scope>
    <source>
        <strain evidence="11 12">ATCC 700332</strain>
    </source>
</reference>
<dbReference type="CDD" id="cd03791">
    <property type="entry name" value="GT5_Glycogen_synthase_DULL1-like"/>
    <property type="match status" value="1"/>
</dbReference>
<keyword evidence="7 8" id="KW-0320">Glycogen biosynthesis</keyword>
<dbReference type="InterPro" id="IPR013534">
    <property type="entry name" value="Starch_synth_cat_dom"/>
</dbReference>
<evidence type="ECO:0000259" key="9">
    <source>
        <dbReference type="Pfam" id="PF00534"/>
    </source>
</evidence>
<dbReference type="Pfam" id="PF08323">
    <property type="entry name" value="Glyco_transf_5"/>
    <property type="match status" value="1"/>
</dbReference>
<keyword evidence="5 8" id="KW-0328">Glycosyltransferase</keyword>
<gene>
    <name evidence="8" type="primary">glgA</name>
    <name evidence="11" type="ORF">HMPREF9193_00709</name>
</gene>
<organism evidence="11 12">
    <name type="scientific">Treponema lecithinolyticum ATCC 700332</name>
    <dbReference type="NCBI Taxonomy" id="1321815"/>
    <lineage>
        <taxon>Bacteria</taxon>
        <taxon>Pseudomonadati</taxon>
        <taxon>Spirochaetota</taxon>
        <taxon>Spirochaetia</taxon>
        <taxon>Spirochaetales</taxon>
        <taxon>Treponemataceae</taxon>
        <taxon>Treponema</taxon>
    </lineage>
</organism>
<dbReference type="Pfam" id="PF00534">
    <property type="entry name" value="Glycos_transf_1"/>
    <property type="match status" value="1"/>
</dbReference>
<dbReference type="RefSeq" id="WP_021686933.1">
    <property type="nucleotide sequence ID" value="NZ_KI260564.1"/>
</dbReference>
<evidence type="ECO:0000259" key="10">
    <source>
        <dbReference type="Pfam" id="PF08323"/>
    </source>
</evidence>
<feature type="binding site" evidence="8">
    <location>
        <position position="15"/>
    </location>
    <ligand>
        <name>ADP-alpha-D-glucose</name>
        <dbReference type="ChEBI" id="CHEBI:57498"/>
    </ligand>
</feature>
<accession>A0ABN0NZU8</accession>
<dbReference type="InterPro" id="IPR011835">
    <property type="entry name" value="GS/SS"/>
</dbReference>
<evidence type="ECO:0000256" key="2">
    <source>
        <dbReference type="ARBA" id="ARBA00002764"/>
    </source>
</evidence>
<comment type="similarity">
    <text evidence="4 8">Belongs to the glycosyltransferase 1 family. Bacterial/plant glycogen synthase subfamily.</text>
</comment>
<comment type="function">
    <text evidence="2 8">Synthesizes alpha-1,4-glucan chains using ADP-glucose.</text>
</comment>
<evidence type="ECO:0000256" key="4">
    <source>
        <dbReference type="ARBA" id="ARBA00010281"/>
    </source>
</evidence>
<evidence type="ECO:0000256" key="6">
    <source>
        <dbReference type="ARBA" id="ARBA00022679"/>
    </source>
</evidence>
<evidence type="ECO:0000256" key="8">
    <source>
        <dbReference type="HAMAP-Rule" id="MF_00484"/>
    </source>
</evidence>
<protein>
    <recommendedName>
        <fullName evidence="8">Glycogen synthase</fullName>
        <ecNumber evidence="8">2.4.1.21</ecNumber>
    </recommendedName>
    <alternativeName>
        <fullName evidence="8">Starch [bacterial glycogen] synthase</fullName>
    </alternativeName>
</protein>
<feature type="domain" description="Starch synthase catalytic" evidence="10">
    <location>
        <begin position="2"/>
        <end position="249"/>
    </location>
</feature>
<comment type="caution">
    <text evidence="11">The sequence shown here is derived from an EMBL/GenBank/DDBJ whole genome shotgun (WGS) entry which is preliminary data.</text>
</comment>
<dbReference type="InterPro" id="IPR001296">
    <property type="entry name" value="Glyco_trans_1"/>
</dbReference>